<dbReference type="InterPro" id="IPR006059">
    <property type="entry name" value="SBP"/>
</dbReference>
<comment type="caution">
    <text evidence="3">The sequence shown here is derived from an EMBL/GenBank/DDBJ whole genome shotgun (WGS) entry which is preliminary data.</text>
</comment>
<protein>
    <submittedName>
        <fullName evidence="3">Extracellular solute-binding protein</fullName>
    </submittedName>
</protein>
<dbReference type="PANTHER" id="PTHR43649:SF12">
    <property type="entry name" value="DIACETYLCHITOBIOSE BINDING PROTEIN DASA"/>
    <property type="match status" value="1"/>
</dbReference>
<gene>
    <name evidence="3" type="ORF">ACFQ2I_03770</name>
</gene>
<feature type="signal peptide" evidence="2">
    <location>
        <begin position="1"/>
        <end position="22"/>
    </location>
</feature>
<organism evidence="3 4">
    <name type="scientific">Paenibacillus chungangensis</name>
    <dbReference type="NCBI Taxonomy" id="696535"/>
    <lineage>
        <taxon>Bacteria</taxon>
        <taxon>Bacillati</taxon>
        <taxon>Bacillota</taxon>
        <taxon>Bacilli</taxon>
        <taxon>Bacillales</taxon>
        <taxon>Paenibacillaceae</taxon>
        <taxon>Paenibacillus</taxon>
    </lineage>
</organism>
<dbReference type="Proteomes" id="UP001596989">
    <property type="component" value="Unassembled WGS sequence"/>
</dbReference>
<evidence type="ECO:0000256" key="2">
    <source>
        <dbReference type="SAM" id="SignalP"/>
    </source>
</evidence>
<dbReference type="RefSeq" id="WP_377562284.1">
    <property type="nucleotide sequence ID" value="NZ_JBHTJZ010000005.1"/>
</dbReference>
<proteinExistence type="predicted"/>
<evidence type="ECO:0000313" key="3">
    <source>
        <dbReference type="EMBL" id="MFD0958498.1"/>
    </source>
</evidence>
<sequence length="547" mass="60991">MKRMSLVSKGMIVILSVAMLSACSSNEPKSPSGTPDNGEPVREEATGINESGFPIVDEPITLTAMVRLSPSQPTDWNEILVWQRYEEMTGIKIEWDEYTSADIEEKRNLALASDQLPDIFFRTLMPDNNIDKYGRDGSFIRLNELIDQHAPNIKKILDEKPGIRKAISTSDGSIYSLPNLFDAPSIQVNRKLFMNREWLEATNQTMPTTTDELYEVLKGFRDGDPNQNQQVDEIPLTADKLDDIIVSLRGAFGLANRGGRAGAGWDIDPESGDLRFFPASEGYKEMLAYLHKLYTEKLLDQEIFTTSGTELLAKNEQNLVGSFSFGNVIARANSNAEAYAGLEAALIGPKGDQMHSAVLGDVGSRGAFLISKTNPHPEASIRWIDYLYSDEGARMLFLGFEGETYEQKPDGSYEFLPEIIENIPEGSSFDQVTAQYVPYAGGSLPTVVTEQYFKGGETQPSAKEASANLLPYVPEEVWEFFSFTAEESDEKLTLEADINGLVTQKTAEFVQGKASLDDFNTYVTQLERMGLDRLKEIYTSAYERYKQ</sequence>
<dbReference type="SUPFAM" id="SSF53850">
    <property type="entry name" value="Periplasmic binding protein-like II"/>
    <property type="match status" value="1"/>
</dbReference>
<evidence type="ECO:0000256" key="1">
    <source>
        <dbReference type="SAM" id="MobiDB-lite"/>
    </source>
</evidence>
<evidence type="ECO:0000313" key="4">
    <source>
        <dbReference type="Proteomes" id="UP001596989"/>
    </source>
</evidence>
<feature type="region of interest" description="Disordered" evidence="1">
    <location>
        <begin position="24"/>
        <end position="53"/>
    </location>
</feature>
<dbReference type="Gene3D" id="3.40.190.10">
    <property type="entry name" value="Periplasmic binding protein-like II"/>
    <property type="match status" value="2"/>
</dbReference>
<dbReference type="PROSITE" id="PS51257">
    <property type="entry name" value="PROKAR_LIPOPROTEIN"/>
    <property type="match status" value="1"/>
</dbReference>
<accession>A0ABW3HLV0</accession>
<dbReference type="EMBL" id="JBHTJZ010000005">
    <property type="protein sequence ID" value="MFD0958498.1"/>
    <property type="molecule type" value="Genomic_DNA"/>
</dbReference>
<keyword evidence="2" id="KW-0732">Signal</keyword>
<feature type="compositionally biased region" description="Polar residues" evidence="1">
    <location>
        <begin position="24"/>
        <end position="35"/>
    </location>
</feature>
<reference evidence="4" key="1">
    <citation type="journal article" date="2019" name="Int. J. Syst. Evol. Microbiol.">
        <title>The Global Catalogue of Microorganisms (GCM) 10K type strain sequencing project: providing services to taxonomists for standard genome sequencing and annotation.</title>
        <authorList>
            <consortium name="The Broad Institute Genomics Platform"/>
            <consortium name="The Broad Institute Genome Sequencing Center for Infectious Disease"/>
            <person name="Wu L."/>
            <person name="Ma J."/>
        </authorList>
    </citation>
    <scope>NUCLEOTIDE SEQUENCE [LARGE SCALE GENOMIC DNA]</scope>
    <source>
        <strain evidence="4">CCUG 59129</strain>
    </source>
</reference>
<dbReference type="PANTHER" id="PTHR43649">
    <property type="entry name" value="ARABINOSE-BINDING PROTEIN-RELATED"/>
    <property type="match status" value="1"/>
</dbReference>
<keyword evidence="4" id="KW-1185">Reference proteome</keyword>
<feature type="chain" id="PRO_5047147679" evidence="2">
    <location>
        <begin position="23"/>
        <end position="547"/>
    </location>
</feature>
<dbReference type="InterPro" id="IPR050490">
    <property type="entry name" value="Bact_solute-bd_prot1"/>
</dbReference>
<name>A0ABW3HLV0_9BACL</name>
<dbReference type="Pfam" id="PF01547">
    <property type="entry name" value="SBP_bac_1"/>
    <property type="match status" value="1"/>
</dbReference>